<dbReference type="SUPFAM" id="SSF52540">
    <property type="entry name" value="P-loop containing nucleoside triphosphate hydrolases"/>
    <property type="match status" value="1"/>
</dbReference>
<gene>
    <name evidence="6" type="ORF">SAMN02745751_02175</name>
</gene>
<dbReference type="RefSeq" id="WP_073049607.1">
    <property type="nucleotide sequence ID" value="NZ_FQZL01000015.1"/>
</dbReference>
<keyword evidence="4 6" id="KW-0067">ATP-binding</keyword>
<name>A0A1M6I1L5_9FIRM</name>
<dbReference type="PANTHER" id="PTHR43335:SF4">
    <property type="entry name" value="ABC TRANSPORTER, ATP-BINDING PROTEIN"/>
    <property type="match status" value="1"/>
</dbReference>
<dbReference type="Gene3D" id="3.40.50.300">
    <property type="entry name" value="P-loop containing nucleotide triphosphate hydrolases"/>
    <property type="match status" value="1"/>
</dbReference>
<dbReference type="SMART" id="SM00382">
    <property type="entry name" value="AAA"/>
    <property type="match status" value="1"/>
</dbReference>
<dbReference type="Pfam" id="PF00005">
    <property type="entry name" value="ABC_tran"/>
    <property type="match status" value="1"/>
</dbReference>
<dbReference type="InterPro" id="IPR003593">
    <property type="entry name" value="AAA+_ATPase"/>
</dbReference>
<dbReference type="PANTHER" id="PTHR43335">
    <property type="entry name" value="ABC TRANSPORTER, ATP-BINDING PROTEIN"/>
    <property type="match status" value="1"/>
</dbReference>
<evidence type="ECO:0000256" key="1">
    <source>
        <dbReference type="ARBA" id="ARBA00005417"/>
    </source>
</evidence>
<dbReference type="PROSITE" id="PS50893">
    <property type="entry name" value="ABC_TRANSPORTER_2"/>
    <property type="match status" value="1"/>
</dbReference>
<keyword evidence="3" id="KW-0547">Nucleotide-binding</keyword>
<protein>
    <submittedName>
        <fullName evidence="6">ABC-2 type transport system ATP-binding protein</fullName>
    </submittedName>
</protein>
<evidence type="ECO:0000256" key="4">
    <source>
        <dbReference type="ARBA" id="ARBA00022840"/>
    </source>
</evidence>
<feature type="domain" description="ABC transporter" evidence="5">
    <location>
        <begin position="2"/>
        <end position="227"/>
    </location>
</feature>
<evidence type="ECO:0000313" key="6">
    <source>
        <dbReference type="EMBL" id="SHJ28270.1"/>
    </source>
</evidence>
<dbReference type="InterPro" id="IPR027417">
    <property type="entry name" value="P-loop_NTPase"/>
</dbReference>
<dbReference type="GO" id="GO:0005524">
    <property type="term" value="F:ATP binding"/>
    <property type="evidence" value="ECO:0007669"/>
    <property type="project" value="UniProtKB-KW"/>
</dbReference>
<dbReference type="EMBL" id="FQZL01000015">
    <property type="protein sequence ID" value="SHJ28270.1"/>
    <property type="molecule type" value="Genomic_DNA"/>
</dbReference>
<evidence type="ECO:0000259" key="5">
    <source>
        <dbReference type="PROSITE" id="PS50893"/>
    </source>
</evidence>
<dbReference type="AlphaFoldDB" id="A0A1M6I1L5"/>
<keyword evidence="7" id="KW-1185">Reference proteome</keyword>
<accession>A0A1M6I1L5</accession>
<dbReference type="Proteomes" id="UP000184052">
    <property type="component" value="Unassembled WGS sequence"/>
</dbReference>
<evidence type="ECO:0000256" key="2">
    <source>
        <dbReference type="ARBA" id="ARBA00022448"/>
    </source>
</evidence>
<dbReference type="GO" id="GO:0016887">
    <property type="term" value="F:ATP hydrolysis activity"/>
    <property type="evidence" value="ECO:0007669"/>
    <property type="project" value="InterPro"/>
</dbReference>
<evidence type="ECO:0000256" key="3">
    <source>
        <dbReference type="ARBA" id="ARBA00022741"/>
    </source>
</evidence>
<sequence>MYSFCNISKHFKNEKVLKDISINMNEGEIYGFLGCNGAGKTTTMNILSGLASYDSGICLWNGRNIELERIPLEIPLGYMMEEPIFYNWMTGFENLSLYSSKPPEKNTILRLLDTVGMLKSCNKRVSSYSRGMKQRLGMACALVNNPDFLILDEPTSALDPEGRKDILNLVSDLRDRGKSIILSTHILNDAEAICDKVGIIRNGKTILEDSMENLLDNHLSQIYSIETDISIDENLLYSLIRKKVIKDFRNEGSVSSITLKGNKGINDVLSVLMDNGMRILEVKRIKQSLENIFIERTGDNDETSVA</sequence>
<comment type="similarity">
    <text evidence="1">Belongs to the ABC transporter superfamily.</text>
</comment>
<reference evidence="6 7" key="1">
    <citation type="submission" date="2016-11" db="EMBL/GenBank/DDBJ databases">
        <authorList>
            <person name="Jaros S."/>
            <person name="Januszkiewicz K."/>
            <person name="Wedrychowicz H."/>
        </authorList>
    </citation>
    <scope>NUCLEOTIDE SEQUENCE [LARGE SCALE GENOMIC DNA]</scope>
    <source>
        <strain evidence="6 7">DSM 17477</strain>
    </source>
</reference>
<dbReference type="InterPro" id="IPR003439">
    <property type="entry name" value="ABC_transporter-like_ATP-bd"/>
</dbReference>
<keyword evidence="2" id="KW-0813">Transport</keyword>
<organism evidence="6 7">
    <name type="scientific">Dethiosulfatibacter aminovorans DSM 17477</name>
    <dbReference type="NCBI Taxonomy" id="1121476"/>
    <lineage>
        <taxon>Bacteria</taxon>
        <taxon>Bacillati</taxon>
        <taxon>Bacillota</taxon>
        <taxon>Tissierellia</taxon>
        <taxon>Dethiosulfatibacter</taxon>
    </lineage>
</organism>
<dbReference type="CDD" id="cd03230">
    <property type="entry name" value="ABC_DR_subfamily_A"/>
    <property type="match status" value="1"/>
</dbReference>
<dbReference type="STRING" id="1121476.SAMN02745751_02175"/>
<proteinExistence type="inferred from homology"/>
<evidence type="ECO:0000313" key="7">
    <source>
        <dbReference type="Proteomes" id="UP000184052"/>
    </source>
</evidence>